<sequence>MVNNSRTPSGVLFSFYRFTFQNEYGIIELSYRGEHYVKSLD</sequence>
<reference evidence="1" key="1">
    <citation type="submission" date="2023-12" db="EMBL/GenBank/DDBJ databases">
        <title>Characterization of a newly isolated phage infecting antibiotic-resistant Escherichia coli.</title>
        <authorList>
            <person name="Wanecka A."/>
            <person name="Marynowska M."/>
            <person name="Wesolowski W."/>
            <person name="Bloch S."/>
            <person name="Nejman-Falenczyk B."/>
            <person name="Neumann J."/>
            <person name="Krol J."/>
            <person name="Florek M."/>
            <person name="Ulanicki K."/>
            <person name="Napierala A."/>
            <person name="Twardon J."/>
            <person name="Wolska B."/>
            <person name="Porebska J."/>
            <person name="Ziubrzycka A."/>
            <person name="Czeretowicz I."/>
            <person name="Benisz M."/>
        </authorList>
    </citation>
    <scope>NUCLEOTIDE SEQUENCE</scope>
</reference>
<protein>
    <submittedName>
        <fullName evidence="1">Uncharacterized protein</fullName>
    </submittedName>
</protein>
<evidence type="ECO:0000313" key="1">
    <source>
        <dbReference type="EMBL" id="WWY65641.1"/>
    </source>
</evidence>
<organism evidence="1">
    <name type="scientific">Escherichia phage 121/2022-2B</name>
    <dbReference type="NCBI Taxonomy" id="3103121"/>
    <lineage>
        <taxon>Viruses</taxon>
    </lineage>
</organism>
<name>A0AAU6NTH2_9VIRU</name>
<proteinExistence type="predicted"/>
<accession>A0AAU6NTH2</accession>
<gene>
    <name evidence="1" type="ORF">Tiger2B_144</name>
</gene>
<dbReference type="EMBL" id="OR958571">
    <property type="protein sequence ID" value="WWY65641.1"/>
    <property type="molecule type" value="Genomic_DNA"/>
</dbReference>